<gene>
    <name evidence="2" type="ORF">VCS650_LOCUS16401</name>
</gene>
<evidence type="ECO:0000256" key="1">
    <source>
        <dbReference type="SAM" id="SignalP"/>
    </source>
</evidence>
<dbReference type="AlphaFoldDB" id="A0A814J210"/>
<evidence type="ECO:0008006" key="4">
    <source>
        <dbReference type="Google" id="ProtNLM"/>
    </source>
</evidence>
<dbReference type="EMBL" id="CAJNON010000147">
    <property type="protein sequence ID" value="CAF1032323.1"/>
    <property type="molecule type" value="Genomic_DNA"/>
</dbReference>
<comment type="caution">
    <text evidence="2">The sequence shown here is derived from an EMBL/GenBank/DDBJ whole genome shotgun (WGS) entry which is preliminary data.</text>
</comment>
<reference evidence="2" key="1">
    <citation type="submission" date="2021-02" db="EMBL/GenBank/DDBJ databases">
        <authorList>
            <person name="Nowell W R."/>
        </authorList>
    </citation>
    <scope>NUCLEOTIDE SEQUENCE</scope>
</reference>
<feature type="chain" id="PRO_5032280240" description="Secreted protein" evidence="1">
    <location>
        <begin position="24"/>
        <end position="106"/>
    </location>
</feature>
<evidence type="ECO:0000313" key="3">
    <source>
        <dbReference type="Proteomes" id="UP000663891"/>
    </source>
</evidence>
<feature type="signal peptide" evidence="1">
    <location>
        <begin position="1"/>
        <end position="23"/>
    </location>
</feature>
<protein>
    <recommendedName>
        <fullName evidence="4">Secreted protein</fullName>
    </recommendedName>
</protein>
<keyword evidence="1" id="KW-0732">Signal</keyword>
<name>A0A814J210_9BILA</name>
<sequence>MVCEPEFAVIISGLLSLFTSATATDCGTAPTASAIVLITFQDMYQFCLDNFFYRWGVFLGQRRVEPAFTVAHGRTIGLTRRVGTIQTVDPNSTVQHVARNPRRTAV</sequence>
<dbReference type="Proteomes" id="UP000663891">
    <property type="component" value="Unassembled WGS sequence"/>
</dbReference>
<evidence type="ECO:0000313" key="2">
    <source>
        <dbReference type="EMBL" id="CAF1032323.1"/>
    </source>
</evidence>
<accession>A0A814J210</accession>
<organism evidence="2 3">
    <name type="scientific">Adineta steineri</name>
    <dbReference type="NCBI Taxonomy" id="433720"/>
    <lineage>
        <taxon>Eukaryota</taxon>
        <taxon>Metazoa</taxon>
        <taxon>Spiralia</taxon>
        <taxon>Gnathifera</taxon>
        <taxon>Rotifera</taxon>
        <taxon>Eurotatoria</taxon>
        <taxon>Bdelloidea</taxon>
        <taxon>Adinetida</taxon>
        <taxon>Adinetidae</taxon>
        <taxon>Adineta</taxon>
    </lineage>
</organism>
<proteinExistence type="predicted"/>